<name>A0A0W0GDR3_MONRR</name>
<protein>
    <submittedName>
        <fullName evidence="2">Uncharacterized protein</fullName>
    </submittedName>
</protein>
<dbReference type="Proteomes" id="UP000054988">
    <property type="component" value="Unassembled WGS sequence"/>
</dbReference>
<organism evidence="2 3">
    <name type="scientific">Moniliophthora roreri</name>
    <name type="common">Frosty pod rot fungus</name>
    <name type="synonym">Monilia roreri</name>
    <dbReference type="NCBI Taxonomy" id="221103"/>
    <lineage>
        <taxon>Eukaryota</taxon>
        <taxon>Fungi</taxon>
        <taxon>Dikarya</taxon>
        <taxon>Basidiomycota</taxon>
        <taxon>Agaricomycotina</taxon>
        <taxon>Agaricomycetes</taxon>
        <taxon>Agaricomycetidae</taxon>
        <taxon>Agaricales</taxon>
        <taxon>Marasmiineae</taxon>
        <taxon>Marasmiaceae</taxon>
        <taxon>Moniliophthora</taxon>
    </lineage>
</organism>
<accession>A0A0W0GDR3</accession>
<gene>
    <name evidence="2" type="ORF">WG66_758</name>
</gene>
<feature type="compositionally biased region" description="Basic residues" evidence="1">
    <location>
        <begin position="8"/>
        <end position="18"/>
    </location>
</feature>
<proteinExistence type="predicted"/>
<reference evidence="2 3" key="1">
    <citation type="submission" date="2015-12" db="EMBL/GenBank/DDBJ databases">
        <title>Draft genome sequence of Moniliophthora roreri, the causal agent of frosty pod rot of cacao.</title>
        <authorList>
            <person name="Aime M.C."/>
            <person name="Diaz-Valderrama J.R."/>
            <person name="Kijpornyongpan T."/>
            <person name="Phillips-Mora W."/>
        </authorList>
    </citation>
    <scope>NUCLEOTIDE SEQUENCE [LARGE SCALE GENOMIC DNA]</scope>
    <source>
        <strain evidence="2 3">MCA 2952</strain>
    </source>
</reference>
<dbReference type="AlphaFoldDB" id="A0A0W0GDR3"/>
<evidence type="ECO:0000313" key="2">
    <source>
        <dbReference type="EMBL" id="KTB46658.1"/>
    </source>
</evidence>
<dbReference type="EMBL" id="LATX01000285">
    <property type="protein sequence ID" value="KTB46658.1"/>
    <property type="molecule type" value="Genomic_DNA"/>
</dbReference>
<evidence type="ECO:0000313" key="3">
    <source>
        <dbReference type="Proteomes" id="UP000054988"/>
    </source>
</evidence>
<feature type="region of interest" description="Disordered" evidence="1">
    <location>
        <begin position="1"/>
        <end position="23"/>
    </location>
</feature>
<comment type="caution">
    <text evidence="2">The sequence shown here is derived from an EMBL/GenBank/DDBJ whole genome shotgun (WGS) entry which is preliminary data.</text>
</comment>
<sequence length="94" mass="10716">MSSALRTSPRRRHRHHPYPRPIYLNPIGEDTAYEPRVDSLRDIMRSIEPGAVAKVDRDKEQQKAGQEGNNRLVVGGVLLLVRVSTFFTCSMLTR</sequence>
<evidence type="ECO:0000256" key="1">
    <source>
        <dbReference type="SAM" id="MobiDB-lite"/>
    </source>
</evidence>